<dbReference type="EMBL" id="LAZR01021810">
    <property type="protein sequence ID" value="KKL84049.1"/>
    <property type="molecule type" value="Genomic_DNA"/>
</dbReference>
<dbReference type="AlphaFoldDB" id="A0A0F9FCF2"/>
<feature type="non-terminal residue" evidence="1">
    <location>
        <position position="44"/>
    </location>
</feature>
<evidence type="ECO:0000313" key="1">
    <source>
        <dbReference type="EMBL" id="KKL84049.1"/>
    </source>
</evidence>
<gene>
    <name evidence="1" type="ORF">LCGC14_1968710</name>
</gene>
<name>A0A0F9FCF2_9ZZZZ</name>
<sequence>MGRMFSVSFTDVAVTAQQDLFQIEANTVPVIIHAIFLSQTSDVG</sequence>
<organism evidence="1">
    <name type="scientific">marine sediment metagenome</name>
    <dbReference type="NCBI Taxonomy" id="412755"/>
    <lineage>
        <taxon>unclassified sequences</taxon>
        <taxon>metagenomes</taxon>
        <taxon>ecological metagenomes</taxon>
    </lineage>
</organism>
<accession>A0A0F9FCF2</accession>
<protein>
    <submittedName>
        <fullName evidence="1">Uncharacterized protein</fullName>
    </submittedName>
</protein>
<reference evidence="1" key="1">
    <citation type="journal article" date="2015" name="Nature">
        <title>Complex archaea that bridge the gap between prokaryotes and eukaryotes.</title>
        <authorList>
            <person name="Spang A."/>
            <person name="Saw J.H."/>
            <person name="Jorgensen S.L."/>
            <person name="Zaremba-Niedzwiedzka K."/>
            <person name="Martijn J."/>
            <person name="Lind A.E."/>
            <person name="van Eijk R."/>
            <person name="Schleper C."/>
            <person name="Guy L."/>
            <person name="Ettema T.J."/>
        </authorList>
    </citation>
    <scope>NUCLEOTIDE SEQUENCE</scope>
</reference>
<comment type="caution">
    <text evidence="1">The sequence shown here is derived from an EMBL/GenBank/DDBJ whole genome shotgun (WGS) entry which is preliminary data.</text>
</comment>
<proteinExistence type="predicted"/>